<dbReference type="HOGENOM" id="CLU_009227_4_1_11"/>
<dbReference type="CDD" id="cd02012">
    <property type="entry name" value="TPP_TK"/>
    <property type="match status" value="1"/>
</dbReference>
<protein>
    <submittedName>
        <fullName evidence="5">Transketolase subunit A</fullName>
        <ecNumber evidence="5">2.2.1.1</ecNumber>
    </submittedName>
</protein>
<evidence type="ECO:0000313" key="6">
    <source>
        <dbReference type="Proteomes" id="UP000006851"/>
    </source>
</evidence>
<dbReference type="RefSeq" id="WP_013708499.1">
    <property type="nucleotide sequence ID" value="NC_015389.1"/>
</dbReference>
<gene>
    <name evidence="5" type="ordered locus">Corgl_0642</name>
</gene>
<accession>F2NBM0</accession>
<evidence type="ECO:0000256" key="1">
    <source>
        <dbReference type="ARBA" id="ARBA00001964"/>
    </source>
</evidence>
<dbReference type="KEGG" id="cgo:Corgl_0642"/>
<feature type="domain" description="Transketolase N-terminal" evidence="4">
    <location>
        <begin position="20"/>
        <end position="279"/>
    </location>
</feature>
<dbReference type="STRING" id="700015.Corgl_0642"/>
<dbReference type="PANTHER" id="PTHR47514">
    <property type="entry name" value="TRANSKETOLASE N-TERMINAL SECTION-RELATED"/>
    <property type="match status" value="1"/>
</dbReference>
<dbReference type="EC" id="2.2.1.1" evidence="5"/>
<evidence type="ECO:0000313" key="5">
    <source>
        <dbReference type="EMBL" id="AEB06756.1"/>
    </source>
</evidence>
<dbReference type="SUPFAM" id="SSF52518">
    <property type="entry name" value="Thiamin diphosphate-binding fold (THDP-binding)"/>
    <property type="match status" value="1"/>
</dbReference>
<dbReference type="Pfam" id="PF00456">
    <property type="entry name" value="Transketolase_N"/>
    <property type="match status" value="1"/>
</dbReference>
<dbReference type="InterPro" id="IPR005474">
    <property type="entry name" value="Transketolase_N"/>
</dbReference>
<dbReference type="Gene3D" id="3.40.50.970">
    <property type="match status" value="1"/>
</dbReference>
<keyword evidence="5" id="KW-0808">Transferase</keyword>
<proteinExistence type="inferred from homology"/>
<evidence type="ECO:0000259" key="4">
    <source>
        <dbReference type="Pfam" id="PF00456"/>
    </source>
</evidence>
<dbReference type="GO" id="GO:0004802">
    <property type="term" value="F:transketolase activity"/>
    <property type="evidence" value="ECO:0007669"/>
    <property type="project" value="UniProtKB-EC"/>
</dbReference>
<keyword evidence="6" id="KW-1185">Reference proteome</keyword>
<dbReference type="AlphaFoldDB" id="F2NBM0"/>
<keyword evidence="3" id="KW-0786">Thiamine pyrophosphate</keyword>
<dbReference type="eggNOG" id="COG3959">
    <property type="taxonomic scope" value="Bacteria"/>
</dbReference>
<comment type="similarity">
    <text evidence="2">Belongs to the transketolase family.</text>
</comment>
<dbReference type="EMBL" id="CP002628">
    <property type="protein sequence ID" value="AEB06756.1"/>
    <property type="molecule type" value="Genomic_DNA"/>
</dbReference>
<comment type="cofactor">
    <cofactor evidence="1">
        <name>thiamine diphosphate</name>
        <dbReference type="ChEBI" id="CHEBI:58937"/>
    </cofactor>
</comment>
<dbReference type="GO" id="GO:0000287">
    <property type="term" value="F:magnesium ion binding"/>
    <property type="evidence" value="ECO:0007669"/>
    <property type="project" value="UniProtKB-ARBA"/>
</dbReference>
<organism evidence="5 6">
    <name type="scientific">Coriobacterium glomerans (strain ATCC 49209 / DSM 20642 / JCM 10262 / PW2)</name>
    <dbReference type="NCBI Taxonomy" id="700015"/>
    <lineage>
        <taxon>Bacteria</taxon>
        <taxon>Bacillati</taxon>
        <taxon>Actinomycetota</taxon>
        <taxon>Coriobacteriia</taxon>
        <taxon>Coriobacteriales</taxon>
        <taxon>Coriobacteriaceae</taxon>
        <taxon>Coriobacterium</taxon>
    </lineage>
</organism>
<reference evidence="6" key="1">
    <citation type="journal article" date="2013" name="Stand. Genomic Sci.">
        <title>Complete genome sequence of Coriobacterium glomerans type strain (PW2(T)) from the midgut of Pyrrhocoris apterus L. (red soldier bug).</title>
        <authorList>
            <person name="Stackebrandt E."/>
            <person name="Zeytun A."/>
            <person name="Lapidus A."/>
            <person name="Nolan M."/>
            <person name="Lucas S."/>
            <person name="Hammon N."/>
            <person name="Deshpande S."/>
            <person name="Cheng J.F."/>
            <person name="Tapia R."/>
            <person name="Goodwin L.A."/>
            <person name="Pitluck S."/>
            <person name="Liolios K."/>
            <person name="Pagani I."/>
            <person name="Ivanova N."/>
            <person name="Mavromatis K."/>
            <person name="Mikhailova N."/>
            <person name="Huntemann M."/>
            <person name="Pati A."/>
            <person name="Chen A."/>
            <person name="Palaniappan K."/>
            <person name="Chang Y.J."/>
            <person name="Land M."/>
            <person name="Hauser L."/>
            <person name="Rohde M."/>
            <person name="Pukall R."/>
            <person name="Goker M."/>
            <person name="Detter J.C."/>
            <person name="Woyke T."/>
            <person name="Bristow J."/>
            <person name="Eisen J.A."/>
            <person name="Markowitz V."/>
            <person name="Hugenholtz P."/>
            <person name="Kyrpides N.C."/>
            <person name="Klenk H.P."/>
        </authorList>
    </citation>
    <scope>NUCLEOTIDE SEQUENCE</scope>
    <source>
        <strain evidence="6">ATCC 49209 / DSM 20642 / JCM 10262 / PW2</strain>
    </source>
</reference>
<dbReference type="InterPro" id="IPR029061">
    <property type="entry name" value="THDP-binding"/>
</dbReference>
<dbReference type="OrthoDB" id="8732661at2"/>
<evidence type="ECO:0000256" key="3">
    <source>
        <dbReference type="ARBA" id="ARBA00023052"/>
    </source>
</evidence>
<dbReference type="PANTHER" id="PTHR47514:SF1">
    <property type="entry name" value="TRANSKETOLASE N-TERMINAL SECTION-RELATED"/>
    <property type="match status" value="1"/>
</dbReference>
<sequence length="299" mass="31640">MATESLRVAHIRTDDEIALIANRMRHDIIEMIAASGTGHPGGSLSAADIMATLFFSGVMGYDPADPRNPDRDRFILSKGHAAPVLYAVLAQAGYLPKKELVSLRKLGSRLQGHPDAHCCPGVEVCTGSLGQGLSISSGVALGMRLDAARDGSAPQRMFVLLGDGELQEGENWEAAMFAAHRRLDNLVAIVDSNNLQIDGHVCDVCAVEPIDEKFRAFGWHVISCDGHDIAAVRVALNDAVDHEGAPVAIVCRTVKGKGVSFMEDQASWHGSAPSAEQAARALAEIDAAGEQLACAAKEA</sequence>
<name>F2NBM0_CORGP</name>
<dbReference type="Proteomes" id="UP000006851">
    <property type="component" value="Chromosome"/>
</dbReference>
<evidence type="ECO:0000256" key="2">
    <source>
        <dbReference type="ARBA" id="ARBA00007131"/>
    </source>
</evidence>